<evidence type="ECO:0000313" key="10">
    <source>
        <dbReference type="EMBL" id="KAH8041340.1"/>
    </source>
</evidence>
<dbReference type="SUPFAM" id="SSF57667">
    <property type="entry name" value="beta-beta-alpha zinc fingers"/>
    <property type="match status" value="2"/>
</dbReference>
<gene>
    <name evidence="10" type="ORF">HPB51_014621</name>
</gene>
<evidence type="ECO:0000256" key="5">
    <source>
        <dbReference type="ARBA" id="ARBA00022833"/>
    </source>
</evidence>
<keyword evidence="3" id="KW-0677">Repeat</keyword>
<reference evidence="10" key="1">
    <citation type="journal article" date="2020" name="Cell">
        <title>Large-Scale Comparative Analyses of Tick Genomes Elucidate Their Genetic Diversity and Vector Capacities.</title>
        <authorList>
            <consortium name="Tick Genome and Microbiome Consortium (TIGMIC)"/>
            <person name="Jia N."/>
            <person name="Wang J."/>
            <person name="Shi W."/>
            <person name="Du L."/>
            <person name="Sun Y."/>
            <person name="Zhan W."/>
            <person name="Jiang J.F."/>
            <person name="Wang Q."/>
            <person name="Zhang B."/>
            <person name="Ji P."/>
            <person name="Bell-Sakyi L."/>
            <person name="Cui X.M."/>
            <person name="Yuan T.T."/>
            <person name="Jiang B.G."/>
            <person name="Yang W.F."/>
            <person name="Lam T.T."/>
            <person name="Chang Q.C."/>
            <person name="Ding S.J."/>
            <person name="Wang X.J."/>
            <person name="Zhu J.G."/>
            <person name="Ruan X.D."/>
            <person name="Zhao L."/>
            <person name="Wei J.T."/>
            <person name="Ye R.Z."/>
            <person name="Que T.C."/>
            <person name="Du C.H."/>
            <person name="Zhou Y.H."/>
            <person name="Cheng J.X."/>
            <person name="Dai P.F."/>
            <person name="Guo W.B."/>
            <person name="Han X.H."/>
            <person name="Huang E.J."/>
            <person name="Li L.F."/>
            <person name="Wei W."/>
            <person name="Gao Y.C."/>
            <person name="Liu J.Z."/>
            <person name="Shao H.Z."/>
            <person name="Wang X."/>
            <person name="Wang C.C."/>
            <person name="Yang T.C."/>
            <person name="Huo Q.B."/>
            <person name="Li W."/>
            <person name="Chen H.Y."/>
            <person name="Chen S.E."/>
            <person name="Zhou L.G."/>
            <person name="Ni X.B."/>
            <person name="Tian J.H."/>
            <person name="Sheng Y."/>
            <person name="Liu T."/>
            <person name="Pan Y.S."/>
            <person name="Xia L.Y."/>
            <person name="Li J."/>
            <person name="Zhao F."/>
            <person name="Cao W.C."/>
        </authorList>
    </citation>
    <scope>NUCLEOTIDE SEQUENCE</scope>
    <source>
        <strain evidence="10">Rmic-2018</strain>
    </source>
</reference>
<keyword evidence="5" id="KW-0862">Zinc</keyword>
<dbReference type="GO" id="GO:0008270">
    <property type="term" value="F:zinc ion binding"/>
    <property type="evidence" value="ECO:0007669"/>
    <property type="project" value="UniProtKB-KW"/>
</dbReference>
<dbReference type="Pfam" id="PF00096">
    <property type="entry name" value="zf-C2H2"/>
    <property type="match status" value="2"/>
</dbReference>
<dbReference type="Gene3D" id="3.30.160.60">
    <property type="entry name" value="Classic Zinc Finger"/>
    <property type="match status" value="2"/>
</dbReference>
<dbReference type="AlphaFoldDB" id="A0A9J6F442"/>
<proteinExistence type="predicted"/>
<dbReference type="PANTHER" id="PTHR24404:SF106">
    <property type="entry name" value="C2H2-TYPE DOMAIN-CONTAINING PROTEIN"/>
    <property type="match status" value="1"/>
</dbReference>
<feature type="domain" description="C2H2-type" evidence="9">
    <location>
        <begin position="211"/>
        <end position="239"/>
    </location>
</feature>
<dbReference type="EMBL" id="JABSTU010000001">
    <property type="protein sequence ID" value="KAH8041340.1"/>
    <property type="molecule type" value="Genomic_DNA"/>
</dbReference>
<feature type="domain" description="C2H2-type" evidence="9">
    <location>
        <begin position="119"/>
        <end position="147"/>
    </location>
</feature>
<feature type="domain" description="C2H2-type" evidence="9">
    <location>
        <begin position="148"/>
        <end position="176"/>
    </location>
</feature>
<dbReference type="InterPro" id="IPR050589">
    <property type="entry name" value="Ikaros_C2H2-ZF"/>
</dbReference>
<evidence type="ECO:0000256" key="7">
    <source>
        <dbReference type="ARBA" id="ARBA00023242"/>
    </source>
</evidence>
<name>A0A9J6F442_RHIMP</name>
<dbReference type="InterPro" id="IPR036236">
    <property type="entry name" value="Znf_C2H2_sf"/>
</dbReference>
<dbReference type="InterPro" id="IPR013087">
    <property type="entry name" value="Znf_C2H2_type"/>
</dbReference>
<evidence type="ECO:0000256" key="8">
    <source>
        <dbReference type="PROSITE-ProRule" id="PRU00042"/>
    </source>
</evidence>
<dbReference type="PROSITE" id="PS50157">
    <property type="entry name" value="ZINC_FINGER_C2H2_2"/>
    <property type="match status" value="4"/>
</dbReference>
<organism evidence="10 11">
    <name type="scientific">Rhipicephalus microplus</name>
    <name type="common">Cattle tick</name>
    <name type="synonym">Boophilus microplus</name>
    <dbReference type="NCBI Taxonomy" id="6941"/>
    <lineage>
        <taxon>Eukaryota</taxon>
        <taxon>Metazoa</taxon>
        <taxon>Ecdysozoa</taxon>
        <taxon>Arthropoda</taxon>
        <taxon>Chelicerata</taxon>
        <taxon>Arachnida</taxon>
        <taxon>Acari</taxon>
        <taxon>Parasitiformes</taxon>
        <taxon>Ixodida</taxon>
        <taxon>Ixodoidea</taxon>
        <taxon>Ixodidae</taxon>
        <taxon>Rhipicephalinae</taxon>
        <taxon>Rhipicephalus</taxon>
        <taxon>Boophilus</taxon>
    </lineage>
</organism>
<evidence type="ECO:0000259" key="9">
    <source>
        <dbReference type="PROSITE" id="PS50157"/>
    </source>
</evidence>
<keyword evidence="11" id="KW-1185">Reference proteome</keyword>
<dbReference type="GO" id="GO:0003700">
    <property type="term" value="F:DNA-binding transcription factor activity"/>
    <property type="evidence" value="ECO:0007669"/>
    <property type="project" value="TreeGrafter"/>
</dbReference>
<feature type="domain" description="C2H2-type" evidence="9">
    <location>
        <begin position="182"/>
        <end position="209"/>
    </location>
</feature>
<keyword evidence="7" id="KW-0539">Nucleus</keyword>
<accession>A0A9J6F442</accession>
<protein>
    <recommendedName>
        <fullName evidence="9">C2H2-type domain-containing protein</fullName>
    </recommendedName>
</protein>
<reference evidence="10" key="2">
    <citation type="submission" date="2021-09" db="EMBL/GenBank/DDBJ databases">
        <authorList>
            <person name="Jia N."/>
            <person name="Wang J."/>
            <person name="Shi W."/>
            <person name="Du L."/>
            <person name="Sun Y."/>
            <person name="Zhan W."/>
            <person name="Jiang J."/>
            <person name="Wang Q."/>
            <person name="Zhang B."/>
            <person name="Ji P."/>
            <person name="Sakyi L.B."/>
            <person name="Cui X."/>
            <person name="Yuan T."/>
            <person name="Jiang B."/>
            <person name="Yang W."/>
            <person name="Lam T.T.-Y."/>
            <person name="Chang Q."/>
            <person name="Ding S."/>
            <person name="Wang X."/>
            <person name="Zhu J."/>
            <person name="Ruan X."/>
            <person name="Zhao L."/>
            <person name="Wei J."/>
            <person name="Que T."/>
            <person name="Du C."/>
            <person name="Cheng J."/>
            <person name="Dai P."/>
            <person name="Han X."/>
            <person name="Huang E."/>
            <person name="Gao Y."/>
            <person name="Liu J."/>
            <person name="Shao H."/>
            <person name="Ye R."/>
            <person name="Li L."/>
            <person name="Wei W."/>
            <person name="Wang X."/>
            <person name="Wang C."/>
            <person name="Huo Q."/>
            <person name="Li W."/>
            <person name="Guo W."/>
            <person name="Chen H."/>
            <person name="Chen S."/>
            <person name="Zhou L."/>
            <person name="Zhou L."/>
            <person name="Ni X."/>
            <person name="Tian J."/>
            <person name="Zhou Y."/>
            <person name="Sheng Y."/>
            <person name="Liu T."/>
            <person name="Pan Y."/>
            <person name="Xia L."/>
            <person name="Li J."/>
            <person name="Zhao F."/>
            <person name="Cao W."/>
        </authorList>
    </citation>
    <scope>NUCLEOTIDE SEQUENCE</scope>
    <source>
        <strain evidence="10">Rmic-2018</strain>
        <tissue evidence="10">Larvae</tissue>
    </source>
</reference>
<dbReference type="GO" id="GO:0000978">
    <property type="term" value="F:RNA polymerase II cis-regulatory region sequence-specific DNA binding"/>
    <property type="evidence" value="ECO:0007669"/>
    <property type="project" value="TreeGrafter"/>
</dbReference>
<dbReference type="SMART" id="SM00355">
    <property type="entry name" value="ZnF_C2H2"/>
    <property type="match status" value="4"/>
</dbReference>
<evidence type="ECO:0000256" key="1">
    <source>
        <dbReference type="ARBA" id="ARBA00004123"/>
    </source>
</evidence>
<dbReference type="PANTHER" id="PTHR24404">
    <property type="entry name" value="ZINC FINGER PROTEIN"/>
    <property type="match status" value="1"/>
</dbReference>
<evidence type="ECO:0000256" key="3">
    <source>
        <dbReference type="ARBA" id="ARBA00022737"/>
    </source>
</evidence>
<dbReference type="Proteomes" id="UP000821866">
    <property type="component" value="Chromosome 1"/>
</dbReference>
<evidence type="ECO:0000256" key="2">
    <source>
        <dbReference type="ARBA" id="ARBA00022723"/>
    </source>
</evidence>
<dbReference type="GO" id="GO:0006357">
    <property type="term" value="P:regulation of transcription by RNA polymerase II"/>
    <property type="evidence" value="ECO:0007669"/>
    <property type="project" value="TreeGrafter"/>
</dbReference>
<keyword evidence="6" id="KW-0238">DNA-binding</keyword>
<evidence type="ECO:0000313" key="11">
    <source>
        <dbReference type="Proteomes" id="UP000821866"/>
    </source>
</evidence>
<comment type="caution">
    <text evidence="10">The sequence shown here is derived from an EMBL/GenBank/DDBJ whole genome shotgun (WGS) entry which is preliminary data.</text>
</comment>
<keyword evidence="4 8" id="KW-0863">Zinc-finger</keyword>
<sequence>MSAYLCGWLGAIGDQIGAPGSYDEVKLTNKGTNIALTENDPDGWPVATGYTKQTVQVQHLLKAFLLNGVPASASVLHAPCHQDAWLQGDGSGGSAGLGRWHFSSVRLYNHFRGSAEGNYRCDPCAKFFKNVSSWRQHQYYQHRSHRRFPCEYCGKSFTTKWYQGQHIQNVHRNECKRQKASPFCRTCNRAFSTRGSLNRHMEMHRPFRVKHACHLCTKEFAWPSDLTTHLRISHGSQHTRRVGRLSYTKAKLPPS</sequence>
<dbReference type="GO" id="GO:0005634">
    <property type="term" value="C:nucleus"/>
    <property type="evidence" value="ECO:0007669"/>
    <property type="project" value="UniProtKB-SubCell"/>
</dbReference>
<comment type="subcellular location">
    <subcellularLocation>
        <location evidence="1">Nucleus</location>
    </subcellularLocation>
</comment>
<dbReference type="PROSITE" id="PS00028">
    <property type="entry name" value="ZINC_FINGER_C2H2_1"/>
    <property type="match status" value="4"/>
</dbReference>
<keyword evidence="2" id="KW-0479">Metal-binding</keyword>
<evidence type="ECO:0000256" key="4">
    <source>
        <dbReference type="ARBA" id="ARBA00022771"/>
    </source>
</evidence>
<evidence type="ECO:0000256" key="6">
    <source>
        <dbReference type="ARBA" id="ARBA00023125"/>
    </source>
</evidence>